<dbReference type="InterPro" id="IPR006621">
    <property type="entry name" value="Nose-resist-to-fluoxetine_N"/>
</dbReference>
<evidence type="ECO:0000256" key="1">
    <source>
        <dbReference type="SAM" id="Phobius"/>
    </source>
</evidence>
<organism evidence="4 5">
    <name type="scientific">Cloeon dipterum</name>
    <dbReference type="NCBI Taxonomy" id="197152"/>
    <lineage>
        <taxon>Eukaryota</taxon>
        <taxon>Metazoa</taxon>
        <taxon>Ecdysozoa</taxon>
        <taxon>Arthropoda</taxon>
        <taxon>Hexapoda</taxon>
        <taxon>Insecta</taxon>
        <taxon>Pterygota</taxon>
        <taxon>Palaeoptera</taxon>
        <taxon>Ephemeroptera</taxon>
        <taxon>Pisciforma</taxon>
        <taxon>Baetidae</taxon>
        <taxon>Cloeon</taxon>
    </lineage>
</organism>
<accession>A0A8S1DU13</accession>
<feature type="transmembrane region" description="Helical" evidence="1">
    <location>
        <begin position="556"/>
        <end position="575"/>
    </location>
</feature>
<feature type="transmembrane region" description="Helical" evidence="1">
    <location>
        <begin position="657"/>
        <end position="682"/>
    </location>
</feature>
<feature type="transmembrane region" description="Helical" evidence="1">
    <location>
        <begin position="185"/>
        <end position="211"/>
    </location>
</feature>
<dbReference type="EMBL" id="CADEPI010000355">
    <property type="protein sequence ID" value="CAB3384504.1"/>
    <property type="molecule type" value="Genomic_DNA"/>
</dbReference>
<feature type="chain" id="PRO_5035797333" description="Nose resistant-to-fluoxetine protein N-terminal domain-containing protein" evidence="2">
    <location>
        <begin position="20"/>
        <end position="699"/>
    </location>
</feature>
<evidence type="ECO:0000259" key="3">
    <source>
        <dbReference type="SMART" id="SM00703"/>
    </source>
</evidence>
<evidence type="ECO:0000256" key="2">
    <source>
        <dbReference type="SAM" id="SignalP"/>
    </source>
</evidence>
<reference evidence="4 5" key="1">
    <citation type="submission" date="2020-04" db="EMBL/GenBank/DDBJ databases">
        <authorList>
            <person name="Alioto T."/>
            <person name="Alioto T."/>
            <person name="Gomez Garrido J."/>
        </authorList>
    </citation>
    <scope>NUCLEOTIDE SEQUENCE [LARGE SCALE GENOMIC DNA]</scope>
</reference>
<dbReference type="Pfam" id="PF20146">
    <property type="entry name" value="NRF"/>
    <property type="match status" value="1"/>
</dbReference>
<feature type="transmembrane region" description="Helical" evidence="1">
    <location>
        <begin position="456"/>
        <end position="476"/>
    </location>
</feature>
<dbReference type="InterPro" id="IPR002656">
    <property type="entry name" value="Acyl_transf_3_dom"/>
</dbReference>
<sequence length="699" mass="78403">MELLCTVLAVAGFLGTVAGADLQINSPFEGLLQLAAEKNDSLCHGHLGLVQNAMQNKEMWALKIFDSSGQPTPGFIFGNNFWLGSLTECEDVNLKLQAGVASPLKTHFIVANFRHNATIQELTGLQNEDLVTLGLCLPRSCGPEAVQPMLAALFDGGAQPLALQRKMDLSLRLTNVRGVEDNSDWLLSFKFITVMSILGLALALCVAGWIYDQTVWQPLQNERKLLANKKANNNEGVEQFHLLVEENQACKLTMSESRALHYRQSWFGKLLMCFSVSANTRALMNPIISSDSVKCIHGLRFLGMGWIIMVHTIFYLADYADNRVQAFRMAEGFAVQVVANSTLSVDTFFFISGFLVAYLYYKGEQKTRVLEKGMPARAKLILNTKRFFLMVAKRFIRLTPVYMMMVGILDVNQTKYSRTSVFNTTETAHNTCSKFWWRNLLYINNVYSRDEMCMTWSWYIANDMQFFVIGSFLLLLSTSFRKTTFAIGSILTVASCVITAYISWSYNYVPTLSQQYNMLNVLYDPPWTRIGPYMVGMITGYYVIKIKGHLPLRTSQVACCWLLGSMCNVAVLFGLTEREISPELGAVYVGLSRTVWGVGLAWIVIACVTKHGGVVAKVLEFPGWVPMSRLTYCAYLLNPFLMNSVSLGSEHAQHVDFLPLATAFFGNMGMCYFSAYVLTLLFESPNVLLMRWATEPKSS</sequence>
<dbReference type="AlphaFoldDB" id="A0A8S1DU13"/>
<feature type="transmembrane region" description="Helical" evidence="1">
    <location>
        <begin position="483"/>
        <end position="506"/>
    </location>
</feature>
<feature type="transmembrane region" description="Helical" evidence="1">
    <location>
        <begin position="587"/>
        <end position="609"/>
    </location>
</feature>
<comment type="caution">
    <text evidence="4">The sequence shown here is derived from an EMBL/GenBank/DDBJ whole genome shotgun (WGS) entry which is preliminary data.</text>
</comment>
<name>A0A8S1DU13_9INSE</name>
<feature type="transmembrane region" description="Helical" evidence="1">
    <location>
        <begin position="526"/>
        <end position="544"/>
    </location>
</feature>
<evidence type="ECO:0000313" key="5">
    <source>
        <dbReference type="Proteomes" id="UP000494165"/>
    </source>
</evidence>
<dbReference type="PANTHER" id="PTHR11161">
    <property type="entry name" value="O-ACYLTRANSFERASE"/>
    <property type="match status" value="1"/>
</dbReference>
<feature type="transmembrane region" description="Helical" evidence="1">
    <location>
        <begin position="337"/>
        <end position="361"/>
    </location>
</feature>
<proteinExistence type="predicted"/>
<keyword evidence="1" id="KW-1133">Transmembrane helix</keyword>
<dbReference type="OrthoDB" id="207378at2759"/>
<feature type="signal peptide" evidence="2">
    <location>
        <begin position="1"/>
        <end position="19"/>
    </location>
</feature>
<keyword evidence="2" id="KW-0732">Signal</keyword>
<evidence type="ECO:0000313" key="4">
    <source>
        <dbReference type="EMBL" id="CAB3384504.1"/>
    </source>
</evidence>
<gene>
    <name evidence="4" type="ORF">CLODIP_2_CD07644</name>
</gene>
<feature type="transmembrane region" description="Helical" evidence="1">
    <location>
        <begin position="299"/>
        <end position="317"/>
    </location>
</feature>
<dbReference type="PANTHER" id="PTHR11161:SF72">
    <property type="entry name" value="FI21449P1"/>
    <property type="match status" value="1"/>
</dbReference>
<dbReference type="Proteomes" id="UP000494165">
    <property type="component" value="Unassembled WGS sequence"/>
</dbReference>
<keyword evidence="5" id="KW-1185">Reference proteome</keyword>
<dbReference type="Pfam" id="PF01757">
    <property type="entry name" value="Acyl_transf_3"/>
    <property type="match status" value="1"/>
</dbReference>
<keyword evidence="1" id="KW-0812">Transmembrane</keyword>
<keyword evidence="1" id="KW-0472">Membrane</keyword>
<feature type="domain" description="Nose resistant-to-fluoxetine protein N-terminal" evidence="3">
    <location>
        <begin position="40"/>
        <end position="168"/>
    </location>
</feature>
<protein>
    <recommendedName>
        <fullName evidence="3">Nose resistant-to-fluoxetine protein N-terminal domain-containing protein</fullName>
    </recommendedName>
</protein>
<dbReference type="GO" id="GO:0016747">
    <property type="term" value="F:acyltransferase activity, transferring groups other than amino-acyl groups"/>
    <property type="evidence" value="ECO:0007669"/>
    <property type="project" value="InterPro"/>
</dbReference>
<dbReference type="InterPro" id="IPR052728">
    <property type="entry name" value="O2_lipid_transport_reg"/>
</dbReference>
<dbReference type="SMART" id="SM00703">
    <property type="entry name" value="NRF"/>
    <property type="match status" value="1"/>
</dbReference>
<feature type="transmembrane region" description="Helical" evidence="1">
    <location>
        <begin position="387"/>
        <end position="409"/>
    </location>
</feature>